<evidence type="ECO:0000313" key="3">
    <source>
        <dbReference type="Proteomes" id="UP000297613"/>
    </source>
</evidence>
<dbReference type="EMBL" id="RQGM01000028">
    <property type="protein sequence ID" value="TGL85684.1"/>
    <property type="molecule type" value="Genomic_DNA"/>
</dbReference>
<dbReference type="GO" id="GO:0042910">
    <property type="term" value="F:xenobiotic transmembrane transporter activity"/>
    <property type="evidence" value="ECO:0007669"/>
    <property type="project" value="TreeGrafter"/>
</dbReference>
<dbReference type="SUPFAM" id="SSF82693">
    <property type="entry name" value="Multidrug efflux transporter AcrB pore domain, PN1, PN2, PC1 and PC2 subdomains"/>
    <property type="match status" value="2"/>
</dbReference>
<dbReference type="AlphaFoldDB" id="A0A6N4QZE3"/>
<dbReference type="InterPro" id="IPR027463">
    <property type="entry name" value="AcrB_DN_DC_subdom"/>
</dbReference>
<sequence>MLVAALTLLGIISAFMLNYSIFPIIKNPALSIIVDYPTADAETVENTITIPLEDRISAIGGITEIRSHSEKGKSLIRLDFENNANIDLKTLEIKERIEGTVASFPREVRKPKVLNFDPSEMPIIVISLKVPNRESMGELRVYADTILKKTYEGIEGVSKVTVSGGKLKEILISFDVQKLNAYNLSLTDLHSAIHFNNLSSTVASVEEKGGVYQVRLKGKFSTLKDLTELPITSLELGKTVTLGDIAKISTAYREEDNAYRVNQGENIGLYIYKKHNANLLQVSSDIKNAIDKLNEPDRQTDILFNQADNVRNAYLNVLFIVFITLISLLILLHRKIGRRANALMVIVLFQLLFLFFLYAFIHFIFRIDFDLLSILSIYLSFAIWIFLNETIRAVYDDAKTRINVILFASIGIPLLFLPTSVINSTVAVNLMRLAFLTSFGILINQISYQYIVSNTDVLQNQNVAEITTIPEAFKRVKKIQENIHSEVDLRKSLRLLLLFILTVSTATILYVRSQKEVYFNVEDDRIYGYIELPSDSSFSYTDQIVRNIESKLLKNPKVKDVISQVDPGHAFLIINYHKNWILKDNIISSLNESIGKQNPAYCYFTKESELGRVKEISLDVIGSKHSDLNKTVPEVANRISNLPGIHEVILNFKPPRNELQLDLNNRNSLVQNSEIGSFLRTVLQGSVVSKFSENNGELDIRIRASKEYRESEKQLNRFLIKNNVGQFSPISNLYTQKESVSPIKLFRKNKRPSLSLSIRTDSYDAASLLNLVQNHSKDLLGSSERIELNSRIEKLSKTQSAFITFLILIFSCCLFLLVCFTESIANAWTHFVSVAFAYGIFLSVYLLIFKTYDIGLHIGSVIILLSLMLRTVTKTDPKVNVASWGKDPYLFIVALFFYLPLLLFSNPELAVLRNAIGFFFISLLLSKFFIFPFEINYKEILIFLRKKIVLLGKSFRS</sequence>
<feature type="transmembrane region" description="Helical" evidence="1">
    <location>
        <begin position="854"/>
        <end position="872"/>
    </location>
</feature>
<feature type="transmembrane region" description="Helical" evidence="1">
    <location>
        <begin position="313"/>
        <end position="332"/>
    </location>
</feature>
<dbReference type="Gene3D" id="3.30.2090.10">
    <property type="entry name" value="Multidrug efflux transporter AcrB TolC docking domain, DN and DC subdomains"/>
    <property type="match status" value="2"/>
</dbReference>
<accession>A0A6N4QZE3</accession>
<proteinExistence type="predicted"/>
<name>A0A6N4QZE3_9LEPT</name>
<dbReference type="Gene3D" id="3.30.70.1440">
    <property type="entry name" value="Multidrug efflux transporter AcrB pore domain"/>
    <property type="match status" value="1"/>
</dbReference>
<keyword evidence="1" id="KW-0472">Membrane</keyword>
<dbReference type="PANTHER" id="PTHR32063:SF0">
    <property type="entry name" value="SWARMING MOTILITY PROTEIN SWRC"/>
    <property type="match status" value="1"/>
</dbReference>
<dbReference type="Gene3D" id="1.20.1640.10">
    <property type="entry name" value="Multidrug efflux transporter AcrB transmembrane domain"/>
    <property type="match status" value="3"/>
</dbReference>
<keyword evidence="1" id="KW-0812">Transmembrane</keyword>
<feature type="transmembrane region" description="Helical" evidence="1">
    <location>
        <begin position="344"/>
        <end position="365"/>
    </location>
</feature>
<protein>
    <submittedName>
        <fullName evidence="2">Efflux RND transporter permease subunit</fullName>
    </submittedName>
</protein>
<gene>
    <name evidence="2" type="ORF">EHQ83_07495</name>
</gene>
<reference evidence="2 3" key="1">
    <citation type="journal article" date="2019" name="PLoS Negl. Trop. Dis.">
        <title>Revisiting the worldwide diversity of Leptospira species in the environment.</title>
        <authorList>
            <person name="Vincent A.T."/>
            <person name="Schiettekatte O."/>
            <person name="Bourhy P."/>
            <person name="Veyrier F.J."/>
            <person name="Picardeau M."/>
        </authorList>
    </citation>
    <scope>NUCLEOTIDE SEQUENCE [LARGE SCALE GENOMIC DNA]</scope>
    <source>
        <strain evidence="2 3">201702445</strain>
    </source>
</reference>
<feature type="transmembrane region" description="Helical" evidence="1">
    <location>
        <begin position="801"/>
        <end position="820"/>
    </location>
</feature>
<dbReference type="GO" id="GO:0005886">
    <property type="term" value="C:plasma membrane"/>
    <property type="evidence" value="ECO:0007669"/>
    <property type="project" value="TreeGrafter"/>
</dbReference>
<dbReference type="SUPFAM" id="SSF82866">
    <property type="entry name" value="Multidrug efflux transporter AcrB transmembrane domain"/>
    <property type="match status" value="1"/>
</dbReference>
<feature type="transmembrane region" description="Helical" evidence="1">
    <location>
        <begin position="916"/>
        <end position="937"/>
    </location>
</feature>
<dbReference type="PANTHER" id="PTHR32063">
    <property type="match status" value="1"/>
</dbReference>
<comment type="caution">
    <text evidence="2">The sequence shown here is derived from an EMBL/GenBank/DDBJ whole genome shotgun (WGS) entry which is preliminary data.</text>
</comment>
<feature type="transmembrane region" description="Helical" evidence="1">
    <location>
        <begin position="371"/>
        <end position="390"/>
    </location>
</feature>
<feature type="transmembrane region" description="Helical" evidence="1">
    <location>
        <begin position="827"/>
        <end position="848"/>
    </location>
</feature>
<feature type="transmembrane region" description="Helical" evidence="1">
    <location>
        <begin position="402"/>
        <end position="421"/>
    </location>
</feature>
<feature type="transmembrane region" description="Helical" evidence="1">
    <location>
        <begin position="884"/>
        <end position="904"/>
    </location>
</feature>
<dbReference type="SUPFAM" id="SSF82714">
    <property type="entry name" value="Multidrug efflux transporter AcrB TolC docking domain, DN and DC subdomains"/>
    <property type="match status" value="2"/>
</dbReference>
<evidence type="ECO:0000256" key="1">
    <source>
        <dbReference type="SAM" id="Phobius"/>
    </source>
</evidence>
<dbReference type="Pfam" id="PF00873">
    <property type="entry name" value="ACR_tran"/>
    <property type="match status" value="2"/>
</dbReference>
<feature type="transmembrane region" description="Helical" evidence="1">
    <location>
        <begin position="493"/>
        <end position="511"/>
    </location>
</feature>
<dbReference type="Gene3D" id="3.30.70.1430">
    <property type="entry name" value="Multidrug efflux transporter AcrB pore domain"/>
    <property type="match status" value="2"/>
</dbReference>
<dbReference type="InterPro" id="IPR001036">
    <property type="entry name" value="Acrflvin-R"/>
</dbReference>
<dbReference type="Gene3D" id="3.30.70.1320">
    <property type="entry name" value="Multidrug efflux transporter AcrB pore domain like"/>
    <property type="match status" value="1"/>
</dbReference>
<dbReference type="Proteomes" id="UP000297613">
    <property type="component" value="Unassembled WGS sequence"/>
</dbReference>
<evidence type="ECO:0000313" key="2">
    <source>
        <dbReference type="EMBL" id="TGL85684.1"/>
    </source>
</evidence>
<keyword evidence="1" id="KW-1133">Transmembrane helix</keyword>
<feature type="transmembrane region" description="Helical" evidence="1">
    <location>
        <begin position="433"/>
        <end position="452"/>
    </location>
</feature>
<organism evidence="2 3">
    <name type="scientific">Leptospira yasudae</name>
    <dbReference type="NCBI Taxonomy" id="2202201"/>
    <lineage>
        <taxon>Bacteria</taxon>
        <taxon>Pseudomonadati</taxon>
        <taxon>Spirochaetota</taxon>
        <taxon>Spirochaetia</taxon>
        <taxon>Leptospirales</taxon>
        <taxon>Leptospiraceae</taxon>
        <taxon>Leptospira</taxon>
    </lineage>
</organism>